<accession>A0AA92UL40</accession>
<name>A0AA92UL40_9BACT</name>
<protein>
    <submittedName>
        <fullName evidence="1">Uncharacterized protein</fullName>
    </submittedName>
</protein>
<sequence length="93" mass="10628">MESIIKHYQVAHVGFSLSYPDSSQEMMAVLLEAYQAFECDEQVASAALTSFSLTLNESGEELRNLPVSRRNADRMRRDSSLSVVVWERSRRRS</sequence>
<dbReference type="Proteomes" id="UP000285604">
    <property type="component" value="Unassembled WGS sequence"/>
</dbReference>
<dbReference type="AlphaFoldDB" id="A0AA92UL40"/>
<dbReference type="EMBL" id="QSCI01000043">
    <property type="protein sequence ID" value="RGX93564.1"/>
    <property type="molecule type" value="Genomic_DNA"/>
</dbReference>
<organism evidence="1 2">
    <name type="scientific">Segatella copri</name>
    <dbReference type="NCBI Taxonomy" id="165179"/>
    <lineage>
        <taxon>Bacteria</taxon>
        <taxon>Pseudomonadati</taxon>
        <taxon>Bacteroidota</taxon>
        <taxon>Bacteroidia</taxon>
        <taxon>Bacteroidales</taxon>
        <taxon>Prevotellaceae</taxon>
        <taxon>Segatella</taxon>
    </lineage>
</organism>
<evidence type="ECO:0000313" key="2">
    <source>
        <dbReference type="Proteomes" id="UP000285604"/>
    </source>
</evidence>
<reference evidence="1 2" key="1">
    <citation type="submission" date="2018-08" db="EMBL/GenBank/DDBJ databases">
        <title>A genome reference for cultivated species of the human gut microbiota.</title>
        <authorList>
            <person name="Zou Y."/>
            <person name="Xue W."/>
            <person name="Luo G."/>
        </authorList>
    </citation>
    <scope>NUCLEOTIDE SEQUENCE [LARGE SCALE GENOMIC DNA]</scope>
    <source>
        <strain evidence="1 2">OF03-3</strain>
    </source>
</reference>
<proteinExistence type="predicted"/>
<gene>
    <name evidence="1" type="ORF">DXA63_09895</name>
</gene>
<evidence type="ECO:0000313" key="1">
    <source>
        <dbReference type="EMBL" id="RGX93564.1"/>
    </source>
</evidence>
<comment type="caution">
    <text evidence="1">The sequence shown here is derived from an EMBL/GenBank/DDBJ whole genome shotgun (WGS) entry which is preliminary data.</text>
</comment>